<evidence type="ECO:0000313" key="2">
    <source>
        <dbReference type="EMBL" id="JAD57759.1"/>
    </source>
</evidence>
<reference evidence="2" key="2">
    <citation type="journal article" date="2015" name="Data Brief">
        <title>Shoot transcriptome of the giant reed, Arundo donax.</title>
        <authorList>
            <person name="Barrero R.A."/>
            <person name="Guerrero F.D."/>
            <person name="Moolhuijzen P."/>
            <person name="Goolsby J.A."/>
            <person name="Tidwell J."/>
            <person name="Bellgard S.E."/>
            <person name="Bellgard M.I."/>
        </authorList>
    </citation>
    <scope>NUCLEOTIDE SEQUENCE</scope>
    <source>
        <tissue evidence="2">Shoot tissue taken approximately 20 cm above the soil surface</tissue>
    </source>
</reference>
<proteinExistence type="predicted"/>
<evidence type="ECO:0000256" key="1">
    <source>
        <dbReference type="SAM" id="SignalP"/>
    </source>
</evidence>
<dbReference type="AlphaFoldDB" id="A0A0A9B190"/>
<protein>
    <submittedName>
        <fullName evidence="2">Uncharacterized protein</fullName>
    </submittedName>
</protein>
<keyword evidence="1" id="KW-0732">Signal</keyword>
<feature type="signal peptide" evidence="1">
    <location>
        <begin position="1"/>
        <end position="22"/>
    </location>
</feature>
<dbReference type="EMBL" id="GBRH01240136">
    <property type="protein sequence ID" value="JAD57759.1"/>
    <property type="molecule type" value="Transcribed_RNA"/>
</dbReference>
<sequence length="59" mass="6535">MAARIKCVVILHALAMQTVALAGYRKGAQLMVHATRKPLYFVPKFDHRIGGQIVGNKMN</sequence>
<name>A0A0A9B190_ARUDO</name>
<feature type="chain" id="PRO_5002045604" evidence="1">
    <location>
        <begin position="23"/>
        <end position="59"/>
    </location>
</feature>
<organism evidence="2">
    <name type="scientific">Arundo donax</name>
    <name type="common">Giant reed</name>
    <name type="synonym">Donax arundinaceus</name>
    <dbReference type="NCBI Taxonomy" id="35708"/>
    <lineage>
        <taxon>Eukaryota</taxon>
        <taxon>Viridiplantae</taxon>
        <taxon>Streptophyta</taxon>
        <taxon>Embryophyta</taxon>
        <taxon>Tracheophyta</taxon>
        <taxon>Spermatophyta</taxon>
        <taxon>Magnoliopsida</taxon>
        <taxon>Liliopsida</taxon>
        <taxon>Poales</taxon>
        <taxon>Poaceae</taxon>
        <taxon>PACMAD clade</taxon>
        <taxon>Arundinoideae</taxon>
        <taxon>Arundineae</taxon>
        <taxon>Arundo</taxon>
    </lineage>
</organism>
<reference evidence="2" key="1">
    <citation type="submission" date="2014-09" db="EMBL/GenBank/DDBJ databases">
        <authorList>
            <person name="Magalhaes I.L.F."/>
            <person name="Oliveira U."/>
            <person name="Santos F.R."/>
            <person name="Vidigal T.H.D.A."/>
            <person name="Brescovit A.D."/>
            <person name="Santos A.J."/>
        </authorList>
    </citation>
    <scope>NUCLEOTIDE SEQUENCE</scope>
    <source>
        <tissue evidence="2">Shoot tissue taken approximately 20 cm above the soil surface</tissue>
    </source>
</reference>
<accession>A0A0A9B190</accession>